<feature type="binding site" evidence="6">
    <location>
        <position position="207"/>
    </location>
    <ligand>
        <name>Na(+)</name>
        <dbReference type="ChEBI" id="CHEBI:29101"/>
        <label>1</label>
    </ligand>
</feature>
<feature type="transmembrane region" description="Helical" evidence="10">
    <location>
        <begin position="598"/>
        <end position="623"/>
    </location>
</feature>
<evidence type="ECO:0000313" key="11">
    <source>
        <dbReference type="Ensembl" id="ENSCABP00000020899.1"/>
    </source>
</evidence>
<dbReference type="InterPro" id="IPR000175">
    <property type="entry name" value="Na/ntran_symport"/>
</dbReference>
<sequence length="791" mass="87626">MNKKVVNSPETVARGQIEGTGVIGTSPENEQQNLPSKAPSQLAKVSRSLSSDNKISLSEEAKPNDLERTKTGICKLSSTPVQANSTTRKDSVETFPLKNIPSAGNQEQVSILHCKIPALQSTDGEANQSLGKSTLEQNNANSGWVTMSQSTVVLGTDGNTSVLPGSVNGVSYFSEDDKGDENKARGNWSSKMDFILSMVGYAVGLGNVWRFPYLAFKNGGGAFLIPYLMMLALAGIPIFFLEVSLGQFASQGPVSVWKAIPALQGCGIAMLIISVLIAIYYNIIMCYTLFYLFASFVRVLPWASCTNPWNTPDCKDKRKLLLDSCIIDDHPNIQIKNSTFCMSAYPNLTMVNFTSQGNKTFVSGSEEYFKYFVLKISAGIEYPGEIRWPLALALFLAWAIVYASLAKGIKTSGKVVYFTATFPYVVLIILLIRGVTLPGAGAGIWYFITPKWEKLTDAMVWKDAATQIFFSLSAAWGGLITLSSYNKFHNNCYRDTLIVTCTNSATSIFAGFVIFSVIGFMANELKVDIEDVADQGPGIAFVVYPEALTRLPLSPFWAIIFFLMLLTLGLDTMFATIETIVTSVSDEFPKYLRTHKPLFTLACCISFFIMGFPMITQGGLYMLQLVDTYAASYSLVIIAIFELVGISYIYGLQRFCEDIEMMIGFQPSKFWRICWAFVTPTILTFILCFSFYQWEPMTYGAYHYPGWSMVLGWLMLACSVIWIPIMFVIKMHLAPGKFIERLKLVCSPQPDWGPFLAKHRGECYKNMIDPLGTSSLGLKLPVKDLELGTQC</sequence>
<feature type="transmembrane region" description="Helical" evidence="10">
    <location>
        <begin position="386"/>
        <end position="403"/>
    </location>
</feature>
<organism evidence="11 12">
    <name type="scientific">Chelonoidis abingdonii</name>
    <name type="common">Abingdon island giant tortoise</name>
    <name type="synonym">Testudo abingdonii</name>
    <dbReference type="NCBI Taxonomy" id="106734"/>
    <lineage>
        <taxon>Eukaryota</taxon>
        <taxon>Metazoa</taxon>
        <taxon>Chordata</taxon>
        <taxon>Craniata</taxon>
        <taxon>Vertebrata</taxon>
        <taxon>Euteleostomi</taxon>
        <taxon>Archelosauria</taxon>
        <taxon>Testudinata</taxon>
        <taxon>Testudines</taxon>
        <taxon>Cryptodira</taxon>
        <taxon>Durocryptodira</taxon>
        <taxon>Testudinoidea</taxon>
        <taxon>Testudinidae</taxon>
        <taxon>Chelonoidis</taxon>
    </lineage>
</organism>
<dbReference type="InterPro" id="IPR037272">
    <property type="entry name" value="SNS_sf"/>
</dbReference>
<keyword evidence="6" id="KW-0915">Sodium</keyword>
<feature type="transmembrane region" description="Helical" evidence="10">
    <location>
        <begin position="224"/>
        <end position="245"/>
    </location>
</feature>
<dbReference type="OMA" id="GAPKEMN"/>
<proteinExistence type="inferred from homology"/>
<keyword evidence="3 8" id="KW-0812">Transmembrane</keyword>
<keyword evidence="6" id="KW-0479">Metal-binding</keyword>
<feature type="binding site" evidence="6">
    <location>
        <position position="571"/>
    </location>
    <ligand>
        <name>Na(+)</name>
        <dbReference type="ChEBI" id="CHEBI:29101"/>
        <label>1</label>
    </ligand>
</feature>
<reference evidence="11" key="1">
    <citation type="submission" date="2025-08" db="UniProtKB">
        <authorList>
            <consortium name="Ensembl"/>
        </authorList>
    </citation>
    <scope>IDENTIFICATION</scope>
</reference>
<dbReference type="GO" id="GO:1903804">
    <property type="term" value="P:glycine import across plasma membrane"/>
    <property type="evidence" value="ECO:0007669"/>
    <property type="project" value="Ensembl"/>
</dbReference>
<feature type="compositionally biased region" description="Polar residues" evidence="9">
    <location>
        <begin position="26"/>
        <end position="39"/>
    </location>
</feature>
<feature type="binding site" evidence="6">
    <location>
        <position position="203"/>
    </location>
    <ligand>
        <name>Na(+)</name>
        <dbReference type="ChEBI" id="CHEBI:29101"/>
        <label>1</label>
    </ligand>
</feature>
<evidence type="ECO:0000256" key="6">
    <source>
        <dbReference type="PIRSR" id="PIRSR600175-1"/>
    </source>
</evidence>
<dbReference type="PROSITE" id="PS00754">
    <property type="entry name" value="NA_NEUROTRAN_SYMP_2"/>
    <property type="match status" value="1"/>
</dbReference>
<keyword evidence="2 8" id="KW-0813">Transport</keyword>
<dbReference type="GO" id="GO:0015375">
    <property type="term" value="F:glycine:sodium symporter activity"/>
    <property type="evidence" value="ECO:0007669"/>
    <property type="project" value="Ensembl"/>
</dbReference>
<feature type="transmembrane region" description="Helical" evidence="10">
    <location>
        <begin position="706"/>
        <end position="729"/>
    </location>
</feature>
<dbReference type="SUPFAM" id="SSF161070">
    <property type="entry name" value="SNF-like"/>
    <property type="match status" value="1"/>
</dbReference>
<feature type="region of interest" description="Disordered" evidence="9">
    <location>
        <begin position="1"/>
        <end position="68"/>
    </location>
</feature>
<dbReference type="PANTHER" id="PTHR11616">
    <property type="entry name" value="SODIUM/CHLORIDE DEPENDENT TRANSPORTER"/>
    <property type="match status" value="1"/>
</dbReference>
<feature type="transmembrane region" description="Helical" evidence="10">
    <location>
        <begin position="468"/>
        <end position="485"/>
    </location>
</feature>
<dbReference type="Proteomes" id="UP000694404">
    <property type="component" value="Unplaced"/>
</dbReference>
<keyword evidence="8" id="KW-0769">Symport</keyword>
<evidence type="ECO:0000256" key="7">
    <source>
        <dbReference type="PIRSR" id="PIRSR600175-2"/>
    </source>
</evidence>
<dbReference type="GO" id="GO:0060012">
    <property type="term" value="P:synaptic transmission, glycinergic"/>
    <property type="evidence" value="ECO:0007669"/>
    <property type="project" value="Ensembl"/>
</dbReference>
<keyword evidence="4 10" id="KW-1133">Transmembrane helix</keyword>
<evidence type="ECO:0000256" key="5">
    <source>
        <dbReference type="ARBA" id="ARBA00023136"/>
    </source>
</evidence>
<dbReference type="AlphaFoldDB" id="A0A8C0HB80"/>
<dbReference type="PROSITE" id="PS00610">
    <property type="entry name" value="NA_NEUROTRAN_SYMP_1"/>
    <property type="match status" value="1"/>
</dbReference>
<evidence type="ECO:0000256" key="3">
    <source>
        <dbReference type="ARBA" id="ARBA00022692"/>
    </source>
</evidence>
<evidence type="ECO:0000256" key="4">
    <source>
        <dbReference type="ARBA" id="ARBA00022989"/>
    </source>
</evidence>
<feature type="binding site" evidence="6">
    <location>
        <position position="503"/>
    </location>
    <ligand>
        <name>Na(+)</name>
        <dbReference type="ChEBI" id="CHEBI:29101"/>
        <label>1</label>
    </ligand>
</feature>
<feature type="transmembrane region" description="Helical" evidence="10">
    <location>
        <begin position="673"/>
        <end position="694"/>
    </location>
</feature>
<accession>A0A8C0HB80</accession>
<evidence type="ECO:0000256" key="10">
    <source>
        <dbReference type="SAM" id="Phobius"/>
    </source>
</evidence>
<reference evidence="11" key="2">
    <citation type="submission" date="2025-09" db="UniProtKB">
        <authorList>
            <consortium name="Ensembl"/>
        </authorList>
    </citation>
    <scope>IDENTIFICATION</scope>
</reference>
<evidence type="ECO:0000256" key="9">
    <source>
        <dbReference type="SAM" id="MobiDB-lite"/>
    </source>
</evidence>
<feature type="transmembrane region" description="Helical" evidence="10">
    <location>
        <begin position="556"/>
        <end position="577"/>
    </location>
</feature>
<evidence type="ECO:0000313" key="12">
    <source>
        <dbReference type="Proteomes" id="UP000694404"/>
    </source>
</evidence>
<feature type="disulfide bond" evidence="7">
    <location>
        <begin position="305"/>
        <end position="314"/>
    </location>
</feature>
<feature type="binding site" evidence="6">
    <location>
        <position position="200"/>
    </location>
    <ligand>
        <name>Na(+)</name>
        <dbReference type="ChEBI" id="CHEBI:29101"/>
        <label>1</label>
    </ligand>
</feature>
<dbReference type="Pfam" id="PF00209">
    <property type="entry name" value="SNF"/>
    <property type="match status" value="1"/>
</dbReference>
<feature type="transmembrane region" description="Helical" evidence="10">
    <location>
        <begin position="194"/>
        <end position="212"/>
    </location>
</feature>
<dbReference type="GO" id="GO:0046872">
    <property type="term" value="F:metal ion binding"/>
    <property type="evidence" value="ECO:0007669"/>
    <property type="project" value="UniProtKB-KW"/>
</dbReference>
<comment type="subcellular location">
    <subcellularLocation>
        <location evidence="1">Membrane</location>
        <topology evidence="1">Multi-pass membrane protein</topology>
    </subcellularLocation>
</comment>
<gene>
    <name evidence="11" type="primary">SLC6A5</name>
</gene>
<dbReference type="CDD" id="cd11499">
    <property type="entry name" value="SLC6sbd_GlyT2"/>
    <property type="match status" value="1"/>
</dbReference>
<feature type="transmembrane region" description="Helical" evidence="10">
    <location>
        <begin position="629"/>
        <end position="652"/>
    </location>
</feature>
<dbReference type="GeneTree" id="ENSGT00940000154963"/>
<evidence type="ECO:0000256" key="8">
    <source>
        <dbReference type="RuleBase" id="RU003732"/>
    </source>
</evidence>
<feature type="transmembrane region" description="Helical" evidence="10">
    <location>
        <begin position="415"/>
        <end position="448"/>
    </location>
</feature>
<feature type="binding site" evidence="6">
    <location>
        <position position="568"/>
    </location>
    <ligand>
        <name>Na(+)</name>
        <dbReference type="ChEBI" id="CHEBI:29101"/>
        <label>1</label>
    </ligand>
</feature>
<feature type="binding site" evidence="6">
    <location>
        <position position="471"/>
    </location>
    <ligand>
        <name>Na(+)</name>
        <dbReference type="ChEBI" id="CHEBI:29101"/>
        <label>1</label>
    </ligand>
</feature>
<comment type="similarity">
    <text evidence="8">Belongs to the sodium:neurotransmitter symporter (SNF) (TC 2.A.22) family.</text>
</comment>
<keyword evidence="12" id="KW-1185">Reference proteome</keyword>
<keyword evidence="5 10" id="KW-0472">Membrane</keyword>
<dbReference type="Ensembl" id="ENSCABT00000022900.1">
    <property type="protein sequence ID" value="ENSCABP00000020899.1"/>
    <property type="gene ID" value="ENSCABG00000015405.1"/>
</dbReference>
<feature type="transmembrane region" description="Helical" evidence="10">
    <location>
        <begin position="497"/>
        <end position="522"/>
    </location>
</feature>
<dbReference type="GO" id="GO:0005886">
    <property type="term" value="C:plasma membrane"/>
    <property type="evidence" value="ECO:0007669"/>
    <property type="project" value="Ensembl"/>
</dbReference>
<feature type="compositionally biased region" description="Basic and acidic residues" evidence="9">
    <location>
        <begin position="57"/>
        <end position="68"/>
    </location>
</feature>
<name>A0A8C0HB80_CHEAB</name>
<dbReference type="PRINTS" id="PR00176">
    <property type="entry name" value="NANEUSMPORT"/>
</dbReference>
<evidence type="ECO:0000256" key="1">
    <source>
        <dbReference type="ARBA" id="ARBA00004141"/>
    </source>
</evidence>
<protein>
    <recommendedName>
        <fullName evidence="8">Transporter</fullName>
    </recommendedName>
</protein>
<feature type="binding site" evidence="6">
    <location>
        <position position="202"/>
    </location>
    <ligand>
        <name>Na(+)</name>
        <dbReference type="ChEBI" id="CHEBI:29101"/>
        <label>1</label>
    </ligand>
</feature>
<dbReference type="GO" id="GO:0045202">
    <property type="term" value="C:synapse"/>
    <property type="evidence" value="ECO:0007669"/>
    <property type="project" value="GOC"/>
</dbReference>
<dbReference type="PROSITE" id="PS50267">
    <property type="entry name" value="NA_NEUROTRAN_SYMP_3"/>
    <property type="match status" value="1"/>
</dbReference>
<feature type="transmembrane region" description="Helical" evidence="10">
    <location>
        <begin position="266"/>
        <end position="294"/>
    </location>
</feature>
<keyword evidence="7" id="KW-1015">Disulfide bond</keyword>
<feature type="compositionally biased region" description="Polar residues" evidence="9">
    <location>
        <begin position="47"/>
        <end position="56"/>
    </location>
</feature>
<evidence type="ECO:0000256" key="2">
    <source>
        <dbReference type="ARBA" id="ARBA00022448"/>
    </source>
</evidence>
<dbReference type="PANTHER" id="PTHR11616:SF241">
    <property type="entry name" value="SODIUM- AND CHLORIDE-DEPENDENT GLYCINE TRANSPORTER 2"/>
    <property type="match status" value="1"/>
</dbReference>